<evidence type="ECO:0000313" key="2">
    <source>
        <dbReference type="EMBL" id="SDY74041.1"/>
    </source>
</evidence>
<proteinExistence type="predicted"/>
<protein>
    <recommendedName>
        <fullName evidence="4">DUF4864 domain-containing protein</fullName>
    </recommendedName>
</protein>
<gene>
    <name evidence="2" type="ORF">SAMN05444340_11678</name>
</gene>
<dbReference type="Pfam" id="PF16156">
    <property type="entry name" value="DUF4864"/>
    <property type="match status" value="1"/>
</dbReference>
<dbReference type="AlphaFoldDB" id="A0A1H3MBH0"/>
<feature type="chain" id="PRO_5011713776" description="DUF4864 domain-containing protein" evidence="1">
    <location>
        <begin position="21"/>
        <end position="138"/>
    </location>
</feature>
<dbReference type="InterPro" id="IPR032347">
    <property type="entry name" value="DUF4864"/>
</dbReference>
<keyword evidence="1" id="KW-0732">Signal</keyword>
<evidence type="ECO:0000313" key="3">
    <source>
        <dbReference type="Proteomes" id="UP000199286"/>
    </source>
</evidence>
<sequence length="138" mass="14884">MRQTLLGLVAALALVGAVRAQDVLPPEPGIEATIQSQIDAFLRDDLETAFGYSAPSIQGMFQTPDNFGAMVRNGYPMVWRPEDLRFGDLVDLPGGVAQTVIVTDAAGVEHWLEYRMTRTGEGWLIAGVRIVEAPGLSA</sequence>
<dbReference type="Proteomes" id="UP000199286">
    <property type="component" value="Unassembled WGS sequence"/>
</dbReference>
<dbReference type="EMBL" id="FNPF01000016">
    <property type="protein sequence ID" value="SDY74041.1"/>
    <property type="molecule type" value="Genomic_DNA"/>
</dbReference>
<evidence type="ECO:0008006" key="4">
    <source>
        <dbReference type="Google" id="ProtNLM"/>
    </source>
</evidence>
<dbReference type="OrthoDB" id="9130422at2"/>
<dbReference type="STRING" id="321339.SAMN05444340_11678"/>
<keyword evidence="3" id="KW-1185">Reference proteome</keyword>
<organism evidence="2 3">
    <name type="scientific">Citreimonas salinaria</name>
    <dbReference type="NCBI Taxonomy" id="321339"/>
    <lineage>
        <taxon>Bacteria</taxon>
        <taxon>Pseudomonadati</taxon>
        <taxon>Pseudomonadota</taxon>
        <taxon>Alphaproteobacteria</taxon>
        <taxon>Rhodobacterales</taxon>
        <taxon>Roseobacteraceae</taxon>
        <taxon>Citreimonas</taxon>
    </lineage>
</organism>
<evidence type="ECO:0000256" key="1">
    <source>
        <dbReference type="SAM" id="SignalP"/>
    </source>
</evidence>
<accession>A0A1H3MBH0</accession>
<feature type="signal peptide" evidence="1">
    <location>
        <begin position="1"/>
        <end position="20"/>
    </location>
</feature>
<reference evidence="2 3" key="1">
    <citation type="submission" date="2016-10" db="EMBL/GenBank/DDBJ databases">
        <authorList>
            <person name="de Groot N.N."/>
        </authorList>
    </citation>
    <scope>NUCLEOTIDE SEQUENCE [LARGE SCALE GENOMIC DNA]</scope>
    <source>
        <strain evidence="2 3">DSM 26880</strain>
    </source>
</reference>
<dbReference type="RefSeq" id="WP_089884965.1">
    <property type="nucleotide sequence ID" value="NZ_FNPF01000016.1"/>
</dbReference>
<name>A0A1H3MBH0_9RHOB</name>